<accession>A0A0F9CLT7</accession>
<reference evidence="2" key="1">
    <citation type="journal article" date="2015" name="Nature">
        <title>Complex archaea that bridge the gap between prokaryotes and eukaryotes.</title>
        <authorList>
            <person name="Spang A."/>
            <person name="Saw J.H."/>
            <person name="Jorgensen S.L."/>
            <person name="Zaremba-Niedzwiedzka K."/>
            <person name="Martijn J."/>
            <person name="Lind A.E."/>
            <person name="van Eijk R."/>
            <person name="Schleper C."/>
            <person name="Guy L."/>
            <person name="Ettema T.J."/>
        </authorList>
    </citation>
    <scope>NUCLEOTIDE SEQUENCE</scope>
</reference>
<dbReference type="EMBL" id="LAZR01032665">
    <property type="protein sequence ID" value="KKL50268.1"/>
    <property type="molecule type" value="Genomic_DNA"/>
</dbReference>
<evidence type="ECO:0000256" key="1">
    <source>
        <dbReference type="SAM" id="Coils"/>
    </source>
</evidence>
<comment type="caution">
    <text evidence="2">The sequence shown here is derived from an EMBL/GenBank/DDBJ whole genome shotgun (WGS) entry which is preliminary data.</text>
</comment>
<feature type="non-terminal residue" evidence="2">
    <location>
        <position position="573"/>
    </location>
</feature>
<sequence length="573" mass="64741">FVDGVNKKLNDSDRYDFEVAQWQADEITVKRIIAKSNLTQEYEDYRTTLDEIYHEANAVGMNVNYQTAYFPSAVKDFDGLLKELNRREQYAPIVRAMEEAQKKKGRPLSRDEQLQLVSTLLRGFRISGLTLTKPGFAKERTLIRDDVSLLKYYHGFEESTSRYIESMTENVQERKFFGKTTKELVDLRANISRTRTRLAKLEQGKTKVKNQQASIDKAKARLSELQKELVIKDDGLLENSIANHALDLIESGAINFDQQLELKQILEGLFKTTTSNKWVHTLRSLEYAGSLAQIPAIITQYSEVVLSILAAPGSVLPAFVRANLGKSEIKLKDIGVAHIGQEWVDADLDKTVTALMKPFELADRVGKEAFVNSVINKYRKMAKVNPDKLKVKLAKYYPDTAFDSVIASLLGGTVDNNVKGLALNELGDVQPISKFEVPELYAKAGNLRVFYMYKTFVLKRLDILRNKGYNEIKAGVKANDLGRIAKGLAKLVWLAFMFSLADATADVLKDIIRGRPLDTLDNYIVDNLLQMILLNKYVAQKSRREGPSVFFKDNITLPISNLDAAFRDVLTLM</sequence>
<evidence type="ECO:0000313" key="2">
    <source>
        <dbReference type="EMBL" id="KKL50268.1"/>
    </source>
</evidence>
<name>A0A0F9CLT7_9ZZZZ</name>
<dbReference type="AlphaFoldDB" id="A0A0F9CLT7"/>
<gene>
    <name evidence="2" type="ORF">LCGC14_2307190</name>
</gene>
<protein>
    <submittedName>
        <fullName evidence="2">Uncharacterized protein</fullName>
    </submittedName>
</protein>
<feature type="coiled-coil region" evidence="1">
    <location>
        <begin position="184"/>
        <end position="228"/>
    </location>
</feature>
<proteinExistence type="predicted"/>
<organism evidence="2">
    <name type="scientific">marine sediment metagenome</name>
    <dbReference type="NCBI Taxonomy" id="412755"/>
    <lineage>
        <taxon>unclassified sequences</taxon>
        <taxon>metagenomes</taxon>
        <taxon>ecological metagenomes</taxon>
    </lineage>
</organism>
<feature type="non-terminal residue" evidence="2">
    <location>
        <position position="1"/>
    </location>
</feature>
<keyword evidence="1" id="KW-0175">Coiled coil</keyword>